<dbReference type="PATRIC" id="fig|55758.3.peg.1479"/>
<name>A0A166C7F2_9EURY</name>
<organism evidence="1 2">
    <name type="scientific">Methanobrevibacter filiformis</name>
    <dbReference type="NCBI Taxonomy" id="55758"/>
    <lineage>
        <taxon>Archaea</taxon>
        <taxon>Methanobacteriati</taxon>
        <taxon>Methanobacteriota</taxon>
        <taxon>Methanomada group</taxon>
        <taxon>Methanobacteria</taxon>
        <taxon>Methanobacteriales</taxon>
        <taxon>Methanobacteriaceae</taxon>
        <taxon>Methanobrevibacter</taxon>
    </lineage>
</organism>
<proteinExistence type="predicted"/>
<dbReference type="EMBL" id="LWMT01000240">
    <property type="protein sequence ID" value="KZX11907.1"/>
    <property type="molecule type" value="Genomic_DNA"/>
</dbReference>
<evidence type="ECO:0000313" key="1">
    <source>
        <dbReference type="EMBL" id="KZX11907.1"/>
    </source>
</evidence>
<keyword evidence="2" id="KW-1185">Reference proteome</keyword>
<dbReference type="Proteomes" id="UP000077066">
    <property type="component" value="Unassembled WGS sequence"/>
</dbReference>
<dbReference type="OrthoDB" id="75861at2157"/>
<protein>
    <submittedName>
        <fullName evidence="1">PD-(D/E)XK nuclease superfamily protein</fullName>
    </submittedName>
</protein>
<accession>A0A166C7F2</accession>
<dbReference type="STRING" id="55758.MBFIL_12980"/>
<comment type="caution">
    <text evidence="1">The sequence shown here is derived from an EMBL/GenBank/DDBJ whole genome shotgun (WGS) entry which is preliminary data.</text>
</comment>
<gene>
    <name evidence="1" type="ORF">MBFIL_12980</name>
</gene>
<dbReference type="AlphaFoldDB" id="A0A166C7F2"/>
<evidence type="ECO:0000313" key="2">
    <source>
        <dbReference type="Proteomes" id="UP000077066"/>
    </source>
</evidence>
<reference evidence="1 2" key="1">
    <citation type="submission" date="2016-04" db="EMBL/GenBank/DDBJ databases">
        <title>Genome sequence of Methanobrevibacter filiformis DSM 11501.</title>
        <authorList>
            <person name="Poehlein A."/>
            <person name="Seedorf H."/>
            <person name="Daniel R."/>
        </authorList>
    </citation>
    <scope>NUCLEOTIDE SEQUENCE [LARGE SCALE GENOMIC DNA]</scope>
    <source>
        <strain evidence="1 2">DSM 11501</strain>
    </source>
</reference>
<sequence length="411" mass="48393">MKLSSKSKEYMIPEYSLTGDLLSFLTCNLQYRYQNKGELIPSRPIQLWFGEFIHGVMEEAYTQWKLTKKPFPWDWLKDIRPIEAKIDERMQARGLYPPALKYFIPYQIPDENLNIDPKNPPKRIVSSRTENSINIWGKEIFPLIDSAEVMIKSLREMPKTEDDENRAEYYCINGIIDVLSSLNINDEIEKDNLIFKYLKKNEHFRKYLESLKEKESSKKNKNGNSFKNEEYEIIIDYKGMKRPTYKSNSWEQQAWQILTYSWLRKIQNDAKPIVVGIIFYLNELLPAVGDLIAIKKDIENNETDIEINDEDWENLEKWKGSDEEEFPQLSEQFKIDRSIRIIEINNELIDNALNQFDHVVSNIEKSTIAESKGVPIKNAWKADSDNERTCDACDFKSFCKKYKSKTDITVP</sequence>